<accession>A0A1U7DAM4</accession>
<protein>
    <submittedName>
        <fullName evidence="1">Uncharacterized protein</fullName>
    </submittedName>
</protein>
<reference evidence="1 2" key="1">
    <citation type="submission" date="2016-03" db="EMBL/GenBank/DDBJ databases">
        <title>Deep-sea bacteria in the southern Pacific.</title>
        <authorList>
            <person name="Tang K."/>
        </authorList>
    </citation>
    <scope>NUCLEOTIDE SEQUENCE [LARGE SCALE GENOMIC DNA]</scope>
    <source>
        <strain evidence="1 2">JLT2016</strain>
    </source>
</reference>
<dbReference type="AlphaFoldDB" id="A0A1U7DAM4"/>
<proteinExistence type="predicted"/>
<gene>
    <name evidence="1" type="ORF">Ga0080559_TMP4415</name>
</gene>
<dbReference type="KEGG" id="tpro:Ga0080559_TMP4415"/>
<organism evidence="1 2">
    <name type="scientific">Salipiger profundus</name>
    <dbReference type="NCBI Taxonomy" id="1229727"/>
    <lineage>
        <taxon>Bacteria</taxon>
        <taxon>Pseudomonadati</taxon>
        <taxon>Pseudomonadota</taxon>
        <taxon>Alphaproteobacteria</taxon>
        <taxon>Rhodobacterales</taxon>
        <taxon>Roseobacteraceae</taxon>
        <taxon>Salipiger</taxon>
    </lineage>
</organism>
<evidence type="ECO:0000313" key="1">
    <source>
        <dbReference type="EMBL" id="APX25211.1"/>
    </source>
</evidence>
<evidence type="ECO:0000313" key="2">
    <source>
        <dbReference type="Proteomes" id="UP000186559"/>
    </source>
</evidence>
<sequence length="64" mass="7416">MKICLKIQYYQSDEHQTTIPAPTPETRTVRNFAHRIPAYVRISAQCCPDSRQSQRVQSSRGRLP</sequence>
<dbReference type="Proteomes" id="UP000186559">
    <property type="component" value="Chromosome"/>
</dbReference>
<keyword evidence="2" id="KW-1185">Reference proteome</keyword>
<dbReference type="EMBL" id="CP014796">
    <property type="protein sequence ID" value="APX25211.1"/>
    <property type="molecule type" value="Genomic_DNA"/>
</dbReference>
<name>A0A1U7DAM4_9RHOB</name>